<dbReference type="Proteomes" id="UP000257109">
    <property type="component" value="Unassembled WGS sequence"/>
</dbReference>
<dbReference type="EMBL" id="QJKJ01000945">
    <property type="protein sequence ID" value="RDY09935.1"/>
    <property type="molecule type" value="Genomic_DNA"/>
</dbReference>
<evidence type="ECO:0000313" key="3">
    <source>
        <dbReference type="Proteomes" id="UP000257109"/>
    </source>
</evidence>
<comment type="caution">
    <text evidence="2">The sequence shown here is derived from an EMBL/GenBank/DDBJ whole genome shotgun (WGS) entry which is preliminary data.</text>
</comment>
<evidence type="ECO:0000313" key="2">
    <source>
        <dbReference type="EMBL" id="RDY09935.1"/>
    </source>
</evidence>
<proteinExistence type="predicted"/>
<feature type="compositionally biased region" description="Basic and acidic residues" evidence="1">
    <location>
        <begin position="101"/>
        <end position="110"/>
    </location>
</feature>
<gene>
    <name evidence="2" type="ORF">CR513_05624</name>
</gene>
<evidence type="ECO:0000256" key="1">
    <source>
        <dbReference type="SAM" id="MobiDB-lite"/>
    </source>
</evidence>
<reference evidence="2" key="1">
    <citation type="submission" date="2018-05" db="EMBL/GenBank/DDBJ databases">
        <title>Draft genome of Mucuna pruriens seed.</title>
        <authorList>
            <person name="Nnadi N.E."/>
            <person name="Vos R."/>
            <person name="Hasami M.H."/>
            <person name="Devisetty U.K."/>
            <person name="Aguiy J.C."/>
        </authorList>
    </citation>
    <scope>NUCLEOTIDE SEQUENCE [LARGE SCALE GENOMIC DNA]</scope>
    <source>
        <strain evidence="2">JCA_2017</strain>
    </source>
</reference>
<dbReference type="AlphaFoldDB" id="A0A371I4H0"/>
<keyword evidence="3" id="KW-1185">Reference proteome</keyword>
<protein>
    <submittedName>
        <fullName evidence="2">Uncharacterized protein</fullName>
    </submittedName>
</protein>
<organism evidence="2 3">
    <name type="scientific">Mucuna pruriens</name>
    <name type="common">Velvet bean</name>
    <name type="synonym">Dolichos pruriens</name>
    <dbReference type="NCBI Taxonomy" id="157652"/>
    <lineage>
        <taxon>Eukaryota</taxon>
        <taxon>Viridiplantae</taxon>
        <taxon>Streptophyta</taxon>
        <taxon>Embryophyta</taxon>
        <taxon>Tracheophyta</taxon>
        <taxon>Spermatophyta</taxon>
        <taxon>Magnoliopsida</taxon>
        <taxon>eudicotyledons</taxon>
        <taxon>Gunneridae</taxon>
        <taxon>Pentapetalae</taxon>
        <taxon>rosids</taxon>
        <taxon>fabids</taxon>
        <taxon>Fabales</taxon>
        <taxon>Fabaceae</taxon>
        <taxon>Papilionoideae</taxon>
        <taxon>50 kb inversion clade</taxon>
        <taxon>NPAAA clade</taxon>
        <taxon>indigoferoid/millettioid clade</taxon>
        <taxon>Phaseoleae</taxon>
        <taxon>Mucuna</taxon>
    </lineage>
</organism>
<sequence length="186" mass="21664">MKVWGAGVLPFILRNRLGYLGPGCVSHLRRLLQPESKYKKVHSCKFSKERWDILALAYESTSQCPKPSRQRSHVKIHEMKTILMRTNYPSSQGRSNPCGSTREDQDERTTSRSTPRKLKTRHKWCVMNVKNQDTSNPNVLTLKKIKKMRKGPSSKRRKASWLFGKILTCHHQKMKMKKQCLMPNIT</sequence>
<feature type="compositionally biased region" description="Polar residues" evidence="1">
    <location>
        <begin position="87"/>
        <end position="99"/>
    </location>
</feature>
<feature type="region of interest" description="Disordered" evidence="1">
    <location>
        <begin position="84"/>
        <end position="119"/>
    </location>
</feature>
<feature type="non-terminal residue" evidence="2">
    <location>
        <position position="1"/>
    </location>
</feature>
<accession>A0A371I4H0</accession>
<name>A0A371I4H0_MUCPR</name>